<gene>
    <name evidence="2" type="ORF">KIW84_041464</name>
</gene>
<keyword evidence="3" id="KW-1185">Reference proteome</keyword>
<dbReference type="EMBL" id="JAMSHJ010000004">
    <property type="protein sequence ID" value="KAI5416405.1"/>
    <property type="molecule type" value="Genomic_DNA"/>
</dbReference>
<evidence type="ECO:0000313" key="3">
    <source>
        <dbReference type="Proteomes" id="UP001058974"/>
    </source>
</evidence>
<sequence>MGAPFSLLTLWFLCYWFHCGIVGEAVTYALMCSRGSLSLSMTMRDVSLKFSGTCASQISLGRGWGDLGSPRPQVDCRRVAVVGDAKLVDKQTKKRRRILVPKWWKWGRRSFLFRMLNSHRRVKSKRLC</sequence>
<comment type="caution">
    <text evidence="2">The sequence shown here is derived from an EMBL/GenBank/DDBJ whole genome shotgun (WGS) entry which is preliminary data.</text>
</comment>
<dbReference type="Gramene" id="Psat04G0146400-T3">
    <property type="protein sequence ID" value="KAI5416405.1"/>
    <property type="gene ID" value="KIW84_041464"/>
</dbReference>
<dbReference type="Proteomes" id="UP001058974">
    <property type="component" value="Chromosome 4"/>
</dbReference>
<feature type="chain" id="PRO_5038373799" evidence="1">
    <location>
        <begin position="24"/>
        <end position="128"/>
    </location>
</feature>
<accession>A0A9D5AS27</accession>
<keyword evidence="1" id="KW-0732">Signal</keyword>
<name>A0A9D5AS27_PEA</name>
<evidence type="ECO:0000256" key="1">
    <source>
        <dbReference type="SAM" id="SignalP"/>
    </source>
</evidence>
<protein>
    <submittedName>
        <fullName evidence="2">Histone deacetylase 15, variant 3</fullName>
    </submittedName>
</protein>
<reference evidence="2 3" key="1">
    <citation type="journal article" date="2022" name="Nat. Genet.">
        <title>Improved pea reference genome and pan-genome highlight genomic features and evolutionary characteristics.</title>
        <authorList>
            <person name="Yang T."/>
            <person name="Liu R."/>
            <person name="Luo Y."/>
            <person name="Hu S."/>
            <person name="Wang D."/>
            <person name="Wang C."/>
            <person name="Pandey M.K."/>
            <person name="Ge S."/>
            <person name="Xu Q."/>
            <person name="Li N."/>
            <person name="Li G."/>
            <person name="Huang Y."/>
            <person name="Saxena R.K."/>
            <person name="Ji Y."/>
            <person name="Li M."/>
            <person name="Yan X."/>
            <person name="He Y."/>
            <person name="Liu Y."/>
            <person name="Wang X."/>
            <person name="Xiang C."/>
            <person name="Varshney R.K."/>
            <person name="Ding H."/>
            <person name="Gao S."/>
            <person name="Zong X."/>
        </authorList>
    </citation>
    <scope>NUCLEOTIDE SEQUENCE [LARGE SCALE GENOMIC DNA]</scope>
    <source>
        <strain evidence="2 3">cv. Zhongwan 6</strain>
    </source>
</reference>
<organism evidence="2 3">
    <name type="scientific">Pisum sativum</name>
    <name type="common">Garden pea</name>
    <name type="synonym">Lathyrus oleraceus</name>
    <dbReference type="NCBI Taxonomy" id="3888"/>
    <lineage>
        <taxon>Eukaryota</taxon>
        <taxon>Viridiplantae</taxon>
        <taxon>Streptophyta</taxon>
        <taxon>Embryophyta</taxon>
        <taxon>Tracheophyta</taxon>
        <taxon>Spermatophyta</taxon>
        <taxon>Magnoliopsida</taxon>
        <taxon>eudicotyledons</taxon>
        <taxon>Gunneridae</taxon>
        <taxon>Pentapetalae</taxon>
        <taxon>rosids</taxon>
        <taxon>fabids</taxon>
        <taxon>Fabales</taxon>
        <taxon>Fabaceae</taxon>
        <taxon>Papilionoideae</taxon>
        <taxon>50 kb inversion clade</taxon>
        <taxon>NPAAA clade</taxon>
        <taxon>Hologalegina</taxon>
        <taxon>IRL clade</taxon>
        <taxon>Fabeae</taxon>
        <taxon>Lathyrus</taxon>
    </lineage>
</organism>
<dbReference type="AlphaFoldDB" id="A0A9D5AS27"/>
<evidence type="ECO:0000313" key="2">
    <source>
        <dbReference type="EMBL" id="KAI5416405.1"/>
    </source>
</evidence>
<feature type="signal peptide" evidence="1">
    <location>
        <begin position="1"/>
        <end position="23"/>
    </location>
</feature>
<proteinExistence type="predicted"/>